<dbReference type="GO" id="GO:0003697">
    <property type="term" value="F:single-stranded DNA binding"/>
    <property type="evidence" value="ECO:0007669"/>
    <property type="project" value="InterPro"/>
</dbReference>
<dbReference type="Pfam" id="PF13481">
    <property type="entry name" value="AAA_25"/>
    <property type="match status" value="1"/>
</dbReference>
<proteinExistence type="predicted"/>
<feature type="domain" description="SF4 helicase" evidence="1">
    <location>
        <begin position="40"/>
        <end position="303"/>
    </location>
</feature>
<dbReference type="RefSeq" id="WP_246257175.1">
    <property type="nucleotide sequence ID" value="NZ_CADIKM010000006.1"/>
</dbReference>
<dbReference type="AlphaFoldDB" id="A0A6S7B200"/>
<keyword evidence="3" id="KW-1185">Reference proteome</keyword>
<gene>
    <name evidence="2" type="ORF">LMG28138_01820</name>
</gene>
<dbReference type="InterPro" id="IPR007694">
    <property type="entry name" value="DNA_helicase_DnaB-like_C"/>
</dbReference>
<sequence>MKTIRGAKIDLTDYMAESEEAHKIRPASEWASMVIDALYKRSLAPAIQLGWQKCEGRFEMRKGEVTIWGGINGHGKSMLTSQVALDLCVQGERVCIASLEMKPEKTMLRMTKQASGDAMPQRDFINLMHSWTDERLWLYDHTGSIKPKTMLAVVRYAVDNFAIQHFFIDNLMKCVPGDDDYNGQKDFVNSLTSIAQETGCHIHLIAHVKKAGSEYDRPGKFDVKGSGSITDLADNLFIVFRNKRKEAVMSEKLKLKASEAEDVKAEPDCFLSLEKQRNGDFEGVFGLWFDGPSMQYVEHRGQHPRKYPVDGVAVSLEEF</sequence>
<dbReference type="PANTHER" id="PTHR12873">
    <property type="entry name" value="T7-LIKE MITOCHONDRIAL DNA HELICASE"/>
    <property type="match status" value="1"/>
</dbReference>
<dbReference type="GO" id="GO:0006260">
    <property type="term" value="P:DNA replication"/>
    <property type="evidence" value="ECO:0007669"/>
    <property type="project" value="InterPro"/>
</dbReference>
<name>A0A6S7B200_9BURK</name>
<dbReference type="InterPro" id="IPR027032">
    <property type="entry name" value="Twinkle-like"/>
</dbReference>
<dbReference type="PROSITE" id="PS51199">
    <property type="entry name" value="SF4_HELICASE"/>
    <property type="match status" value="1"/>
</dbReference>
<dbReference type="SUPFAM" id="SSF52540">
    <property type="entry name" value="P-loop containing nucleoside triphosphate hydrolases"/>
    <property type="match status" value="1"/>
</dbReference>
<dbReference type="InterPro" id="IPR027417">
    <property type="entry name" value="P-loop_NTPase"/>
</dbReference>
<dbReference type="Proteomes" id="UP000494115">
    <property type="component" value="Unassembled WGS sequence"/>
</dbReference>
<dbReference type="GO" id="GO:0043139">
    <property type="term" value="F:5'-3' DNA helicase activity"/>
    <property type="evidence" value="ECO:0007669"/>
    <property type="project" value="InterPro"/>
</dbReference>
<organism evidence="2 3">
    <name type="scientific">Pararobbsia alpina</name>
    <dbReference type="NCBI Taxonomy" id="621374"/>
    <lineage>
        <taxon>Bacteria</taxon>
        <taxon>Pseudomonadati</taxon>
        <taxon>Pseudomonadota</taxon>
        <taxon>Betaproteobacteria</taxon>
        <taxon>Burkholderiales</taxon>
        <taxon>Burkholderiaceae</taxon>
        <taxon>Pararobbsia</taxon>
    </lineage>
</organism>
<evidence type="ECO:0000313" key="3">
    <source>
        <dbReference type="Proteomes" id="UP000494115"/>
    </source>
</evidence>
<evidence type="ECO:0000313" key="2">
    <source>
        <dbReference type="EMBL" id="CAB3784489.1"/>
    </source>
</evidence>
<reference evidence="2 3" key="1">
    <citation type="submission" date="2020-04" db="EMBL/GenBank/DDBJ databases">
        <authorList>
            <person name="De Canck E."/>
        </authorList>
    </citation>
    <scope>NUCLEOTIDE SEQUENCE [LARGE SCALE GENOMIC DNA]</scope>
    <source>
        <strain evidence="2 3">LMG 28138</strain>
    </source>
</reference>
<dbReference type="PANTHER" id="PTHR12873:SF0">
    <property type="entry name" value="TWINKLE MTDNA HELICASE"/>
    <property type="match status" value="1"/>
</dbReference>
<dbReference type="EMBL" id="CADIKM010000006">
    <property type="protein sequence ID" value="CAB3784489.1"/>
    <property type="molecule type" value="Genomic_DNA"/>
</dbReference>
<dbReference type="Gene3D" id="3.40.50.300">
    <property type="entry name" value="P-loop containing nucleotide triphosphate hydrolases"/>
    <property type="match status" value="1"/>
</dbReference>
<protein>
    <recommendedName>
        <fullName evidence="1">SF4 helicase domain-containing protein</fullName>
    </recommendedName>
</protein>
<accession>A0A6S7B200</accession>
<evidence type="ECO:0000259" key="1">
    <source>
        <dbReference type="PROSITE" id="PS51199"/>
    </source>
</evidence>
<dbReference type="GO" id="GO:0005524">
    <property type="term" value="F:ATP binding"/>
    <property type="evidence" value="ECO:0007669"/>
    <property type="project" value="InterPro"/>
</dbReference>